<gene>
    <name evidence="3" type="ORF">GTHE00462_LOCUS18465</name>
</gene>
<name>A0A7S4KU38_GUITH</name>
<protein>
    <submittedName>
        <fullName evidence="3">Uncharacterized protein</fullName>
    </submittedName>
</protein>
<dbReference type="EMBL" id="HBKN01023554">
    <property type="protein sequence ID" value="CAE2305688.1"/>
    <property type="molecule type" value="Transcribed_RNA"/>
</dbReference>
<dbReference type="InterPro" id="IPR012674">
    <property type="entry name" value="Calycin"/>
</dbReference>
<keyword evidence="1" id="KW-0456">Lyase</keyword>
<reference evidence="3" key="1">
    <citation type="submission" date="2021-01" db="EMBL/GenBank/DDBJ databases">
        <authorList>
            <person name="Corre E."/>
            <person name="Pelletier E."/>
            <person name="Niang G."/>
            <person name="Scheremetjew M."/>
            <person name="Finn R."/>
            <person name="Kale V."/>
            <person name="Holt S."/>
            <person name="Cochrane G."/>
            <person name="Meng A."/>
            <person name="Brown T."/>
            <person name="Cohen L."/>
        </authorList>
    </citation>
    <scope>NUCLEOTIDE SEQUENCE</scope>
    <source>
        <strain evidence="3">CCMP 2712</strain>
    </source>
</reference>
<evidence type="ECO:0000256" key="1">
    <source>
        <dbReference type="ARBA" id="ARBA00023239"/>
    </source>
</evidence>
<keyword evidence="2" id="KW-0732">Signal</keyword>
<feature type="signal peptide" evidence="2">
    <location>
        <begin position="1"/>
        <end position="25"/>
    </location>
</feature>
<dbReference type="GO" id="GO:0016829">
    <property type="term" value="F:lyase activity"/>
    <property type="evidence" value="ECO:0007669"/>
    <property type="project" value="UniProtKB-KW"/>
</dbReference>
<dbReference type="SMR" id="A0A7S4KU38"/>
<dbReference type="Pfam" id="PF09367">
    <property type="entry name" value="CpeS"/>
    <property type="match status" value="1"/>
</dbReference>
<dbReference type="AlphaFoldDB" id="A0A7S4KU38"/>
<proteinExistence type="inferred from homology"/>
<dbReference type="HAMAP" id="MF_01459">
    <property type="entry name" value="Chrphore_lyase_CpxS"/>
    <property type="match status" value="1"/>
</dbReference>
<accession>A0A7S4KU38</accession>
<evidence type="ECO:0000256" key="2">
    <source>
        <dbReference type="SAM" id="SignalP"/>
    </source>
</evidence>
<dbReference type="InterPro" id="IPR018536">
    <property type="entry name" value="CpcS/CpeS"/>
</dbReference>
<sequence length="253" mass="28127">MRHSVLILSPSVLLLLLDVLPSSHAFLPSSLSGSALFAPSRLSSSCSTAGARKSWSSSRNLALRMESPVEEAKAWTAAGMSVEEFFERSVGSWRSLRSSHNIAFAQLEEVNSDIDITQVAADDSEFLDICKTYNFEPEKACSSIRMSWEGSSDWDENEVIKGSTVLVLYKDEERKGKLLRSVGYTETIPAVGEWTMQEDGTFVLHTFYDRAAAEERIWFATPDLRMRCSIIKTQHGKGVLTASLSTEVRDKSK</sequence>
<feature type="chain" id="PRO_5031496775" evidence="2">
    <location>
        <begin position="26"/>
        <end position="253"/>
    </location>
</feature>
<dbReference type="Gene3D" id="2.40.128.20">
    <property type="match status" value="1"/>
</dbReference>
<evidence type="ECO:0000313" key="3">
    <source>
        <dbReference type="EMBL" id="CAE2305688.1"/>
    </source>
</evidence>
<dbReference type="CDD" id="cd16340">
    <property type="entry name" value="CpcS_T"/>
    <property type="match status" value="1"/>
</dbReference>
<organism evidence="3">
    <name type="scientific">Guillardia theta</name>
    <name type="common">Cryptophyte</name>
    <name type="synonym">Cryptomonas phi</name>
    <dbReference type="NCBI Taxonomy" id="55529"/>
    <lineage>
        <taxon>Eukaryota</taxon>
        <taxon>Cryptophyceae</taxon>
        <taxon>Pyrenomonadales</taxon>
        <taxon>Geminigeraceae</taxon>
        <taxon>Guillardia</taxon>
    </lineage>
</organism>
<dbReference type="OMA" id="HHLAFKQ"/>